<feature type="region of interest" description="Disordered" evidence="1">
    <location>
        <begin position="781"/>
        <end position="803"/>
    </location>
</feature>
<dbReference type="RefSeq" id="XP_037153679.1">
    <property type="nucleotide sequence ID" value="XM_037300862.1"/>
</dbReference>
<accession>A0A8H6FDT4</accession>
<dbReference type="GeneID" id="59338398"/>
<evidence type="ECO:0000313" key="3">
    <source>
        <dbReference type="EMBL" id="KAF6224812.1"/>
    </source>
</evidence>
<dbReference type="Pfam" id="PF06985">
    <property type="entry name" value="HET"/>
    <property type="match status" value="1"/>
</dbReference>
<evidence type="ECO:0000256" key="1">
    <source>
        <dbReference type="SAM" id="MobiDB-lite"/>
    </source>
</evidence>
<name>A0A8H6FDT4_9LECA</name>
<proteinExistence type="predicted"/>
<dbReference type="EMBL" id="JACCJB010000008">
    <property type="protein sequence ID" value="KAF6224812.1"/>
    <property type="molecule type" value="Genomic_DNA"/>
</dbReference>
<dbReference type="PANTHER" id="PTHR39596:SF2">
    <property type="entry name" value="HET DOMAIN PROTEIN (AFU_ORTHOLOGUE AFUA_1G17550)-RELATED"/>
    <property type="match status" value="1"/>
</dbReference>
<dbReference type="PANTHER" id="PTHR39596">
    <property type="match status" value="1"/>
</dbReference>
<gene>
    <name evidence="3" type="ORF">HO133_010006</name>
</gene>
<dbReference type="Proteomes" id="UP000593566">
    <property type="component" value="Unassembled WGS sequence"/>
</dbReference>
<keyword evidence="4" id="KW-1185">Reference proteome</keyword>
<organism evidence="3 4">
    <name type="scientific">Letharia lupina</name>
    <dbReference type="NCBI Taxonomy" id="560253"/>
    <lineage>
        <taxon>Eukaryota</taxon>
        <taxon>Fungi</taxon>
        <taxon>Dikarya</taxon>
        <taxon>Ascomycota</taxon>
        <taxon>Pezizomycotina</taxon>
        <taxon>Lecanoromycetes</taxon>
        <taxon>OSLEUM clade</taxon>
        <taxon>Lecanoromycetidae</taxon>
        <taxon>Lecanorales</taxon>
        <taxon>Lecanorineae</taxon>
        <taxon>Parmeliaceae</taxon>
        <taxon>Letharia</taxon>
    </lineage>
</organism>
<protein>
    <recommendedName>
        <fullName evidence="2">Heterokaryon incompatibility domain-containing protein</fullName>
    </recommendedName>
</protein>
<reference evidence="3 4" key="1">
    <citation type="journal article" date="2020" name="Genomics">
        <title>Complete, high-quality genomes from long-read metagenomic sequencing of two wolf lichen thalli reveals enigmatic genome architecture.</title>
        <authorList>
            <person name="McKenzie S.K."/>
            <person name="Walston R.F."/>
            <person name="Allen J.L."/>
        </authorList>
    </citation>
    <scope>NUCLEOTIDE SEQUENCE [LARGE SCALE GENOMIC DNA]</scope>
    <source>
        <strain evidence="3">WasteWater1</strain>
    </source>
</reference>
<evidence type="ECO:0000259" key="2">
    <source>
        <dbReference type="Pfam" id="PF06985"/>
    </source>
</evidence>
<feature type="domain" description="Heterokaryon incompatibility" evidence="2">
    <location>
        <begin position="382"/>
        <end position="465"/>
    </location>
</feature>
<sequence>MDHLPVPKCPQNRPQSVLCLAQQDFDGGDFDTYPERAGWGERSRKEWAVEFQRKSPEFQGFLHTWRFFGLTSTLLTIDNGRPPRISDLTRHTTAGRIIDTSKLPGMLETFIRNNSLSQVRDVVDLERLLEDINLSLVNPLQTMDDQIRRHKFNNRLSTILTVMLTSIMNESRFRRTQTACDCSIDPSRVESLNTFINNAVIVDPLPVLVQDSIDLLLDALTSSFLPKHPQKYLNELSVESISTYAPVLSQTLRSQSIHISPRSSVISNMIKNGWCPSLTSQLRQRFGISALVFISNLERPDSLMHGACSEVRCAFDKVDQKNYIRAHADGCAGAASCFDVCVDKAEMHETLKNDRFPIINVINQNNNLLSMNISGSESTKEYVAISHVWSDGLGNPKANAIPHCQLQALGSMVTSLPVPTSAGNLAPFWLDTICCPIEESKDQEAAIRLMRDTYEKASVVLVLDSSTLTLSTTDMNGDVEILMRIFRSRWTTRLWTLQEGALAQRLFVQFANGPYDMQEGIKRIQKNADMSMEYTVIPTILKEFLELRVFQIPSMSTEQKLTAISRALQFRATSVETDEPLCLATLLGFDTQTIMATPPKERMQRFWDSMSGIPPDILFLDSSRMSEDRYKWAPRSFLRTEADGPSQTRRLIYHDYTESVPRFANNGLQLTAPVIKTAFHWNRPVGNAFYIFALKDDEMNGDWYWIRTNMSRAKAAEKYSQPFDRCDHVQECLRMLPPVSQPKDRILIIMLKRQKSIDVMGETEGFLLYGTSTTESISAQPIEDGMNDAGGGRTSSNGKTTATPDASIMVHETGEKMIQVPGNANSVMEKTFDVKPRSSD</sequence>
<comment type="caution">
    <text evidence="3">The sequence shown here is derived from an EMBL/GenBank/DDBJ whole genome shotgun (WGS) entry which is preliminary data.</text>
</comment>
<dbReference type="AlphaFoldDB" id="A0A8H6FDT4"/>
<dbReference type="InterPro" id="IPR010730">
    <property type="entry name" value="HET"/>
</dbReference>
<feature type="compositionally biased region" description="Polar residues" evidence="1">
    <location>
        <begin position="794"/>
        <end position="803"/>
    </location>
</feature>
<evidence type="ECO:0000313" key="4">
    <source>
        <dbReference type="Proteomes" id="UP000593566"/>
    </source>
</evidence>